<organism evidence="4 5">
    <name type="scientific">Thalassobacillus hwangdonensis</name>
    <dbReference type="NCBI Taxonomy" id="546108"/>
    <lineage>
        <taxon>Bacteria</taxon>
        <taxon>Bacillati</taxon>
        <taxon>Bacillota</taxon>
        <taxon>Bacilli</taxon>
        <taxon>Bacillales</taxon>
        <taxon>Bacillaceae</taxon>
        <taxon>Thalassobacillus</taxon>
    </lineage>
</organism>
<evidence type="ECO:0000256" key="1">
    <source>
        <dbReference type="ARBA" id="ARBA00001933"/>
    </source>
</evidence>
<evidence type="ECO:0000313" key="4">
    <source>
        <dbReference type="EMBL" id="MFD1019380.1"/>
    </source>
</evidence>
<comment type="caution">
    <text evidence="4">The sequence shown here is derived from an EMBL/GenBank/DDBJ whole genome shotgun (WGS) entry which is preliminary data.</text>
</comment>
<dbReference type="Proteomes" id="UP001596990">
    <property type="component" value="Unassembled WGS sequence"/>
</dbReference>
<reference evidence="5" key="1">
    <citation type="journal article" date="2019" name="Int. J. Syst. Evol. Microbiol.">
        <title>The Global Catalogue of Microorganisms (GCM) 10K type strain sequencing project: providing services to taxonomists for standard genome sequencing and annotation.</title>
        <authorList>
            <consortium name="The Broad Institute Genomics Platform"/>
            <consortium name="The Broad Institute Genome Sequencing Center for Infectious Disease"/>
            <person name="Wu L."/>
            <person name="Ma J."/>
        </authorList>
    </citation>
    <scope>NUCLEOTIDE SEQUENCE [LARGE SCALE GENOMIC DNA]</scope>
    <source>
        <strain evidence="5">CCUG 56607</strain>
    </source>
</reference>
<dbReference type="InterPro" id="IPR000192">
    <property type="entry name" value="Aminotrans_V_dom"/>
</dbReference>
<dbReference type="InterPro" id="IPR015424">
    <property type="entry name" value="PyrdxlP-dep_Trfase"/>
</dbReference>
<dbReference type="InterPro" id="IPR015421">
    <property type="entry name" value="PyrdxlP-dep_Trfase_major"/>
</dbReference>
<dbReference type="InterPro" id="IPR016454">
    <property type="entry name" value="Cysteine_dSase"/>
</dbReference>
<dbReference type="PANTHER" id="PTHR11601:SF36">
    <property type="entry name" value="CYSTEINE DESULFURASE NIFS-RELATED"/>
    <property type="match status" value="1"/>
</dbReference>
<dbReference type="Gene3D" id="1.10.260.50">
    <property type="match status" value="1"/>
</dbReference>
<keyword evidence="2" id="KW-0663">Pyridoxal phosphate</keyword>
<feature type="domain" description="Aminotransferase class V" evidence="3">
    <location>
        <begin position="3"/>
        <end position="362"/>
    </location>
</feature>
<dbReference type="PANTHER" id="PTHR11601">
    <property type="entry name" value="CYSTEINE DESULFURYLASE FAMILY MEMBER"/>
    <property type="match status" value="1"/>
</dbReference>
<keyword evidence="5" id="KW-1185">Reference proteome</keyword>
<evidence type="ECO:0000313" key="5">
    <source>
        <dbReference type="Proteomes" id="UP001596990"/>
    </source>
</evidence>
<evidence type="ECO:0000259" key="3">
    <source>
        <dbReference type="Pfam" id="PF00266"/>
    </source>
</evidence>
<evidence type="ECO:0000256" key="2">
    <source>
        <dbReference type="ARBA" id="ARBA00022898"/>
    </source>
</evidence>
<dbReference type="RefSeq" id="WP_386059172.1">
    <property type="nucleotide sequence ID" value="NZ_JBHTKL010000005.1"/>
</dbReference>
<dbReference type="InterPro" id="IPR015422">
    <property type="entry name" value="PyrdxlP-dep_Trfase_small"/>
</dbReference>
<protein>
    <submittedName>
        <fullName evidence="4">IscS subfamily cysteine desulfurase</fullName>
    </submittedName>
</protein>
<gene>
    <name evidence="4" type="ORF">ACFQ2J_09375</name>
</gene>
<sequence>MYYFDYAATSPISEAALDAYVQAARTYDGNTQSLHEAGSKASRLVEECRTRIASLAGVEKRGLHFTSGGTESNMLAVQLLLAAKQGCKHLITSQAEHSSIHILLEKLKREGYDVTSLPLTNEGVIDAGQVEEAIREDTAVVIVQHVNAEIGAIQPVEAIGRLCREKGVYFHSDCVQSFGKIDVKKISPFVDSFSISSHKIYGPKGVGAMYIHPSIPITPLYPGAIHEKGLRPGTLNVPGIAGFAVAADQAVSSMEYTLEQHHELFETMKDLLVHQGISWYTPPKQNHLPSIIGIGIDGLEGQWVMLEANRKGVAISTGSACQAGMQSPSKTMLAMGIPEEEAKTFIRISLGKTHTKEDIEALVSCLTLISTRRHNQTLV</sequence>
<dbReference type="SUPFAM" id="SSF53383">
    <property type="entry name" value="PLP-dependent transferases"/>
    <property type="match status" value="1"/>
</dbReference>
<proteinExistence type="predicted"/>
<name>A0ABW3L0A0_9BACI</name>
<dbReference type="EMBL" id="JBHTKL010000005">
    <property type="protein sequence ID" value="MFD1019380.1"/>
    <property type="molecule type" value="Genomic_DNA"/>
</dbReference>
<comment type="cofactor">
    <cofactor evidence="1">
        <name>pyridoxal 5'-phosphate</name>
        <dbReference type="ChEBI" id="CHEBI:597326"/>
    </cofactor>
</comment>
<accession>A0ABW3L0A0</accession>
<dbReference type="Gene3D" id="3.90.1150.10">
    <property type="entry name" value="Aspartate Aminotransferase, domain 1"/>
    <property type="match status" value="1"/>
</dbReference>
<dbReference type="Pfam" id="PF00266">
    <property type="entry name" value="Aminotran_5"/>
    <property type="match status" value="1"/>
</dbReference>
<dbReference type="PIRSF" id="PIRSF005572">
    <property type="entry name" value="NifS"/>
    <property type="match status" value="1"/>
</dbReference>
<dbReference type="Gene3D" id="3.40.640.10">
    <property type="entry name" value="Type I PLP-dependent aspartate aminotransferase-like (Major domain)"/>
    <property type="match status" value="1"/>
</dbReference>
<dbReference type="NCBIfam" id="NF002806">
    <property type="entry name" value="PRK02948.1"/>
    <property type="match status" value="1"/>
</dbReference>